<sequence length="89" mass="10151">MKKLVKTVLYWCTILPPIIDFSVGTVRGVCSSVKNFKSWLNQYTAENLNKKIGQDLNQLEFGGDDNEYLMNKALTERAIKNNIVDPKDL</sequence>
<dbReference type="EMBL" id="PP511586">
    <property type="protein sequence ID" value="XCD05637.1"/>
    <property type="molecule type" value="Genomic_DNA"/>
</dbReference>
<dbReference type="EMBL" id="PP511515">
    <property type="protein sequence ID" value="XCD04854.1"/>
    <property type="molecule type" value="Genomic_DNA"/>
</dbReference>
<evidence type="ECO:0000313" key="1">
    <source>
        <dbReference type="EMBL" id="XCD04207.1"/>
    </source>
</evidence>
<evidence type="ECO:0000313" key="4">
    <source>
        <dbReference type="EMBL" id="XCD06151.1"/>
    </source>
</evidence>
<dbReference type="EMBL" id="PP511763">
    <property type="protein sequence ID" value="XCD07191.1"/>
    <property type="molecule type" value="Genomic_DNA"/>
</dbReference>
<evidence type="ECO:0000313" key="6">
    <source>
        <dbReference type="EMBL" id="XCD07191.1"/>
    </source>
</evidence>
<dbReference type="EMBL" id="PP511640">
    <property type="protein sequence ID" value="XCD06151.1"/>
    <property type="molecule type" value="Genomic_DNA"/>
</dbReference>
<protein>
    <submittedName>
        <fullName evidence="1">Uncharacterized protein</fullName>
    </submittedName>
</protein>
<evidence type="ECO:0000313" key="5">
    <source>
        <dbReference type="EMBL" id="XCD06539.1"/>
    </source>
</evidence>
<name>A0AAU8AY07_9VIRU</name>
<organism evidence="1">
    <name type="scientific">Dulem virus 95</name>
    <dbReference type="NCBI Taxonomy" id="3145806"/>
    <lineage>
        <taxon>Viruses</taxon>
        <taxon>Monodnaviria</taxon>
        <taxon>Sangervirae</taxon>
        <taxon>Phixviricota</taxon>
        <taxon>Malgrandaviricetes</taxon>
        <taxon>Petitvirales</taxon>
        <taxon>Microviridae</taxon>
        <taxon>Microvirus</taxon>
    </lineage>
</organism>
<accession>A0AAU8AY07</accession>
<evidence type="ECO:0000313" key="2">
    <source>
        <dbReference type="EMBL" id="XCD04854.1"/>
    </source>
</evidence>
<proteinExistence type="predicted"/>
<reference evidence="1" key="1">
    <citation type="submission" date="2024-03" db="EMBL/GenBank/DDBJ databases">
        <title>Diverse circular DNA viruses in blood, oral, and fecal samples of captive lemurs.</title>
        <authorList>
            <person name="Paietta E.N."/>
            <person name="Kraberger S."/>
            <person name="Lund M.C."/>
            <person name="Custer J.M."/>
            <person name="Vargas K.M."/>
            <person name="Ehmke E.E."/>
            <person name="Yoder A.D."/>
            <person name="Varsani A."/>
        </authorList>
    </citation>
    <scope>NUCLEOTIDE SEQUENCE</scope>
    <source>
        <strain evidence="1">Duke_21_107</strain>
        <strain evidence="2">Duke_24FF_1311</strain>
        <strain evidence="3">Duke_24FS_120</strain>
        <strain evidence="4">Duke_25FF_1354</strain>
        <strain evidence="5">Duke_25FS_129</strain>
        <strain evidence="6">Duke_26_100</strain>
    </source>
</reference>
<dbReference type="EMBL" id="PP511684">
    <property type="protein sequence ID" value="XCD06539.1"/>
    <property type="molecule type" value="Genomic_DNA"/>
</dbReference>
<dbReference type="EMBL" id="PP511438">
    <property type="protein sequence ID" value="XCD04207.1"/>
    <property type="molecule type" value="Genomic_DNA"/>
</dbReference>
<evidence type="ECO:0000313" key="3">
    <source>
        <dbReference type="EMBL" id="XCD05637.1"/>
    </source>
</evidence>